<name>A0ABN6NFA7_THEBO</name>
<keyword evidence="8" id="KW-0378">Hydrolase</keyword>
<dbReference type="RefSeq" id="WP_244363037.1">
    <property type="nucleotide sequence ID" value="NZ_AP025593.1"/>
</dbReference>
<keyword evidence="11" id="KW-1185">Reference proteome</keyword>
<dbReference type="PANTHER" id="PTHR34448:SF1">
    <property type="entry name" value="BLL6088 PROTEIN"/>
    <property type="match status" value="1"/>
</dbReference>
<gene>
    <name evidence="10" type="ORF">TbrSNM41_02890</name>
</gene>
<keyword evidence="6" id="KW-0645">Protease</keyword>
<dbReference type="GO" id="GO:0004177">
    <property type="term" value="F:aminopeptidase activity"/>
    <property type="evidence" value="ECO:0007669"/>
    <property type="project" value="UniProtKB-KW"/>
</dbReference>
<proteinExistence type="inferred from homology"/>
<evidence type="ECO:0000256" key="2">
    <source>
        <dbReference type="ARBA" id="ARBA00001946"/>
    </source>
</evidence>
<evidence type="ECO:0000256" key="8">
    <source>
        <dbReference type="ARBA" id="ARBA00022801"/>
    </source>
</evidence>
<evidence type="ECO:0000256" key="7">
    <source>
        <dbReference type="ARBA" id="ARBA00022723"/>
    </source>
</evidence>
<comment type="similarity">
    <text evidence="4">Belongs to the peptidase M29 family.</text>
</comment>
<keyword evidence="9" id="KW-0482">Metalloprotease</keyword>
<accession>A0ABN6NFA7</accession>
<evidence type="ECO:0000313" key="10">
    <source>
        <dbReference type="EMBL" id="BDG15555.1"/>
    </source>
</evidence>
<evidence type="ECO:0000256" key="1">
    <source>
        <dbReference type="ARBA" id="ARBA00001941"/>
    </source>
</evidence>
<keyword evidence="5 10" id="KW-0031">Aminopeptidase</keyword>
<dbReference type="Pfam" id="PF02073">
    <property type="entry name" value="Peptidase_M29"/>
    <property type="match status" value="1"/>
</dbReference>
<evidence type="ECO:0000313" key="11">
    <source>
        <dbReference type="Proteomes" id="UP000831120"/>
    </source>
</evidence>
<dbReference type="Proteomes" id="UP000831120">
    <property type="component" value="Chromosome"/>
</dbReference>
<sequence length="356" mass="39305">MEARFAELLAGYCLEAGPGETVLVEAETPALPLIPPLKRALLARGAYPLIRLVYPGEERDFLLHGGVWLERIPEAEWALYEKADKFLRILSAENPLEGASLDPELALRQRRAWRPLQEIRLRKRWTLTLYPTVGYAVGAGMGTEEFRAYLERALFLDREDPIAAWKALSRFQEALIQRLSRGKELRILAPGTDLTLSVAGRVWVNSDGKRNMSSGEVFTGPVEDSAQGEVRFNLPAFVGGRRVEGVYLRFEGGEVVEARAEVGEDYLLRALATDAGARRLGEVGIGTNFGLTRPTGLILLDEKMGGTVHLALGQSYPETGGKNQSALHWDLVLSLKEGKLLLDGEPLLSEGRFLEG</sequence>
<dbReference type="EMBL" id="AP025593">
    <property type="protein sequence ID" value="BDG15555.1"/>
    <property type="molecule type" value="Genomic_DNA"/>
</dbReference>
<comment type="cofactor">
    <cofactor evidence="1">
        <name>Co(2+)</name>
        <dbReference type="ChEBI" id="CHEBI:48828"/>
    </cofactor>
</comment>
<dbReference type="PANTHER" id="PTHR34448">
    <property type="entry name" value="AMINOPEPTIDASE"/>
    <property type="match status" value="1"/>
</dbReference>
<protein>
    <submittedName>
        <fullName evidence="10">Aminopeptidase</fullName>
    </submittedName>
</protein>
<organism evidence="10 11">
    <name type="scientific">Thermus brockianus</name>
    <dbReference type="NCBI Taxonomy" id="56956"/>
    <lineage>
        <taxon>Bacteria</taxon>
        <taxon>Thermotogati</taxon>
        <taxon>Deinococcota</taxon>
        <taxon>Deinococci</taxon>
        <taxon>Thermales</taxon>
        <taxon>Thermaceae</taxon>
        <taxon>Thermus</taxon>
    </lineage>
</organism>
<keyword evidence="7" id="KW-0479">Metal-binding</keyword>
<comment type="cofactor">
    <cofactor evidence="3">
        <name>Zn(2+)</name>
        <dbReference type="ChEBI" id="CHEBI:29105"/>
    </cofactor>
</comment>
<evidence type="ECO:0000256" key="3">
    <source>
        <dbReference type="ARBA" id="ARBA00001947"/>
    </source>
</evidence>
<dbReference type="Gene3D" id="3.40.1830.10">
    <property type="entry name" value="Thermophilic metalloprotease (M29)"/>
    <property type="match status" value="1"/>
</dbReference>
<dbReference type="InterPro" id="IPR052170">
    <property type="entry name" value="M29_Exopeptidase"/>
</dbReference>
<evidence type="ECO:0000256" key="6">
    <source>
        <dbReference type="ARBA" id="ARBA00022670"/>
    </source>
</evidence>
<dbReference type="InterPro" id="IPR000787">
    <property type="entry name" value="Peptidase_M29"/>
</dbReference>
<dbReference type="SUPFAM" id="SSF144052">
    <property type="entry name" value="Thermophilic metalloprotease-like"/>
    <property type="match status" value="1"/>
</dbReference>
<reference evidence="10 11" key="1">
    <citation type="journal article" date="2022" name="Microbiol. Resour. Announc.">
        <title>Complete Genome Sequences of Thermus Strains Isolated from Senami Hot Spring in Japan.</title>
        <authorList>
            <person name="Miyazaki K."/>
        </authorList>
    </citation>
    <scope>NUCLEOTIDE SEQUENCE [LARGE SCALE GENOMIC DNA]</scope>
    <source>
        <strain evidence="10 11">SNM4-1</strain>
    </source>
</reference>
<dbReference type="InterPro" id="IPR035097">
    <property type="entry name" value="M29_N-terminal"/>
</dbReference>
<evidence type="ECO:0000256" key="4">
    <source>
        <dbReference type="ARBA" id="ARBA00008236"/>
    </source>
</evidence>
<evidence type="ECO:0000256" key="9">
    <source>
        <dbReference type="ARBA" id="ARBA00023049"/>
    </source>
</evidence>
<evidence type="ECO:0000256" key="5">
    <source>
        <dbReference type="ARBA" id="ARBA00022438"/>
    </source>
</evidence>
<comment type="cofactor">
    <cofactor evidence="2">
        <name>Mg(2+)</name>
        <dbReference type="ChEBI" id="CHEBI:18420"/>
    </cofactor>
</comment>